<evidence type="ECO:0000313" key="2">
    <source>
        <dbReference type="EMBL" id="KAK3548159.1"/>
    </source>
</evidence>
<dbReference type="PROSITE" id="PS50878">
    <property type="entry name" value="RT_POL"/>
    <property type="match status" value="1"/>
</dbReference>
<reference evidence="2" key="1">
    <citation type="submission" date="2023-06" db="EMBL/GenBank/DDBJ databases">
        <title>Male Hemibagrus guttatus genome.</title>
        <authorList>
            <person name="Bian C."/>
        </authorList>
    </citation>
    <scope>NUCLEOTIDE SEQUENCE</scope>
    <source>
        <strain evidence="2">Male_cb2023</strain>
        <tissue evidence="2">Muscle</tissue>
    </source>
</reference>
<keyword evidence="3" id="KW-1185">Reference proteome</keyword>
<dbReference type="InterPro" id="IPR000477">
    <property type="entry name" value="RT_dom"/>
</dbReference>
<protein>
    <recommendedName>
        <fullName evidence="1">Reverse transcriptase domain-containing protein</fullName>
    </recommendedName>
</protein>
<comment type="caution">
    <text evidence="2">The sequence shown here is derived from an EMBL/GenBank/DDBJ whole genome shotgun (WGS) entry which is preliminary data.</text>
</comment>
<dbReference type="PANTHER" id="PTHR33332">
    <property type="entry name" value="REVERSE TRANSCRIPTASE DOMAIN-CONTAINING PROTEIN"/>
    <property type="match status" value="1"/>
</dbReference>
<gene>
    <name evidence="2" type="ORF">QTP70_004844</name>
</gene>
<evidence type="ECO:0000313" key="3">
    <source>
        <dbReference type="Proteomes" id="UP001274896"/>
    </source>
</evidence>
<accession>A0AAE0R990</accession>
<dbReference type="Pfam" id="PF00078">
    <property type="entry name" value="RVT_1"/>
    <property type="match status" value="1"/>
</dbReference>
<feature type="domain" description="Reverse transcriptase" evidence="1">
    <location>
        <begin position="1"/>
        <end position="204"/>
    </location>
</feature>
<organism evidence="2 3">
    <name type="scientific">Hemibagrus guttatus</name>
    <dbReference type="NCBI Taxonomy" id="175788"/>
    <lineage>
        <taxon>Eukaryota</taxon>
        <taxon>Metazoa</taxon>
        <taxon>Chordata</taxon>
        <taxon>Craniata</taxon>
        <taxon>Vertebrata</taxon>
        <taxon>Euteleostomi</taxon>
        <taxon>Actinopterygii</taxon>
        <taxon>Neopterygii</taxon>
        <taxon>Teleostei</taxon>
        <taxon>Ostariophysi</taxon>
        <taxon>Siluriformes</taxon>
        <taxon>Bagridae</taxon>
        <taxon>Hemibagrus</taxon>
    </lineage>
</organism>
<dbReference type="Proteomes" id="UP001274896">
    <property type="component" value="Unassembled WGS sequence"/>
</dbReference>
<name>A0AAE0R990_9TELE</name>
<dbReference type="AlphaFoldDB" id="A0AAE0R990"/>
<evidence type="ECO:0000259" key="1">
    <source>
        <dbReference type="PROSITE" id="PS50878"/>
    </source>
</evidence>
<proteinExistence type="predicted"/>
<sequence>MKSLKVCCGICNQDVSSRSFKSYENNAAEEVTGEGMTQEDNDDEMEVEYINVEAIMAEDDGLQYQLPKHHRSAFNTIIPDLLQTKLMQISVPIPICQWITNFLTDRQQQVRLLKLTSGSLMISTGAPQGCILSLLLFSLYTNDCTATDQSVKLLKFTDNTTVIGLISDNEESAYRRVVEQLAVWCSFNNIELNTLKTVEMVVDY</sequence>
<dbReference type="EMBL" id="JAUCMX010000004">
    <property type="protein sequence ID" value="KAK3548159.1"/>
    <property type="molecule type" value="Genomic_DNA"/>
</dbReference>